<protein>
    <submittedName>
        <fullName evidence="2">Uncharacterized protein</fullName>
    </submittedName>
</protein>
<name>A0ABZ0HTU1_9HYPH</name>
<dbReference type="EMBL" id="CP136862">
    <property type="protein sequence ID" value="WOJ89978.1"/>
    <property type="molecule type" value="Genomic_DNA"/>
</dbReference>
<gene>
    <name evidence="2" type="ORF">RZS28_01290</name>
</gene>
<organism evidence="2 3">
    <name type="scientific">Methylocapsa polymorpha</name>
    <dbReference type="NCBI Taxonomy" id="3080828"/>
    <lineage>
        <taxon>Bacteria</taxon>
        <taxon>Pseudomonadati</taxon>
        <taxon>Pseudomonadota</taxon>
        <taxon>Alphaproteobacteria</taxon>
        <taxon>Hyphomicrobiales</taxon>
        <taxon>Beijerinckiaceae</taxon>
        <taxon>Methylocapsa</taxon>
    </lineage>
</organism>
<reference evidence="2 3" key="1">
    <citation type="submission" date="2023-10" db="EMBL/GenBank/DDBJ databases">
        <title>Novel methanotroph of the genus Methylocapsa from a subarctic wetland.</title>
        <authorList>
            <person name="Belova S.E."/>
            <person name="Oshkin I.Y."/>
            <person name="Miroshnikov K."/>
            <person name="Dedysh S.N."/>
        </authorList>
    </citation>
    <scope>NUCLEOTIDE SEQUENCE [LARGE SCALE GENOMIC DNA]</scope>
    <source>
        <strain evidence="2 3">RX1</strain>
    </source>
</reference>
<keyword evidence="3" id="KW-1185">Reference proteome</keyword>
<accession>A0ABZ0HTU1</accession>
<dbReference type="Proteomes" id="UP001626536">
    <property type="component" value="Chromosome"/>
</dbReference>
<feature type="region of interest" description="Disordered" evidence="1">
    <location>
        <begin position="73"/>
        <end position="94"/>
    </location>
</feature>
<evidence type="ECO:0000313" key="2">
    <source>
        <dbReference type="EMBL" id="WOJ89978.1"/>
    </source>
</evidence>
<dbReference type="RefSeq" id="WP_407339422.1">
    <property type="nucleotide sequence ID" value="NZ_CP136862.1"/>
</dbReference>
<proteinExistence type="predicted"/>
<evidence type="ECO:0000313" key="3">
    <source>
        <dbReference type="Proteomes" id="UP001626536"/>
    </source>
</evidence>
<evidence type="ECO:0000256" key="1">
    <source>
        <dbReference type="SAM" id="MobiDB-lite"/>
    </source>
</evidence>
<sequence>MLEIKSEHRDGVIRRELAPAECGQQADGLAALARPYLQTDVCERYCNAACTKEGCGAGAVRRIRQHGQDIPLDRADQSFSMSIPPRRSWRGAAQDRVLQDCPLDDGRDKSTLSLRRLMA</sequence>